<evidence type="ECO:0000256" key="1">
    <source>
        <dbReference type="SAM" id="MobiDB-lite"/>
    </source>
</evidence>
<dbReference type="Pfam" id="PF11887">
    <property type="entry name" value="Mce4_CUP1"/>
    <property type="match status" value="1"/>
</dbReference>
<dbReference type="NCBIfam" id="TIGR00996">
    <property type="entry name" value="Mtu_fam_mce"/>
    <property type="match status" value="1"/>
</dbReference>
<feature type="region of interest" description="Disordered" evidence="1">
    <location>
        <begin position="355"/>
        <end position="391"/>
    </location>
</feature>
<evidence type="ECO:0000313" key="5">
    <source>
        <dbReference type="Proteomes" id="UP001519295"/>
    </source>
</evidence>
<feature type="domain" description="Mce/MlaD" evidence="2">
    <location>
        <begin position="41"/>
        <end position="113"/>
    </location>
</feature>
<proteinExistence type="predicted"/>
<dbReference type="PANTHER" id="PTHR33371">
    <property type="entry name" value="INTERMEMBRANE PHOSPHOLIPID TRANSPORT SYSTEM BINDING PROTEIN MLAD-RELATED"/>
    <property type="match status" value="1"/>
</dbReference>
<dbReference type="Proteomes" id="UP001519295">
    <property type="component" value="Unassembled WGS sequence"/>
</dbReference>
<feature type="compositionally biased region" description="Basic and acidic residues" evidence="1">
    <location>
        <begin position="355"/>
        <end position="367"/>
    </location>
</feature>
<dbReference type="EMBL" id="JAGINU010000001">
    <property type="protein sequence ID" value="MBP2369891.1"/>
    <property type="molecule type" value="Genomic_DNA"/>
</dbReference>
<evidence type="ECO:0000259" key="2">
    <source>
        <dbReference type="Pfam" id="PF02470"/>
    </source>
</evidence>
<dbReference type="InterPro" id="IPR005693">
    <property type="entry name" value="Mce"/>
</dbReference>
<dbReference type="InterPro" id="IPR003399">
    <property type="entry name" value="Mce/MlaD"/>
</dbReference>
<name>A0ABS4W146_9PSEU</name>
<sequence length="391" mass="40297">MGESSVRYKLYGLVALLLIVAAVAAILGAYTQAFTPVVAATVRADRSGLLMDPGADVTLLGVTVGKVRAVRSDEDAAIVEVAFDRGLVDEIPANVTANLLAPTIFGAKYINLVMPEQPSRQHVAAGAVIQPTTVGPEINSVFEGVVSLLRSIDPAQLNSALGALSTGLQGRGAQLGGTIQQFDAYLAALQPSLPALRSDISGVADVSDVYADATPDLLATAANTTATSRTLVEKEAQLAAFLVDLSGLADSTRGFLTDNEAGLHDSLATLAPVTALLARYSPQTTCLLASTNQVRPPLEQLMGGAQPGLHLLSSFLPGQDPYRYPRDLPKVAANSGPSCYGGPFAPGAPPGPYVKFDDGSHPFDSRSDGVTVGNPPLATQLFGPAAANGGR</sequence>
<evidence type="ECO:0000259" key="3">
    <source>
        <dbReference type="Pfam" id="PF11887"/>
    </source>
</evidence>
<gene>
    <name evidence="4" type="ORF">JOF36_005587</name>
</gene>
<dbReference type="RefSeq" id="WP_210032603.1">
    <property type="nucleotide sequence ID" value="NZ_JAGINU010000001.1"/>
</dbReference>
<dbReference type="InterPro" id="IPR052336">
    <property type="entry name" value="MlaD_Phospholipid_Transporter"/>
</dbReference>
<evidence type="ECO:0000313" key="4">
    <source>
        <dbReference type="EMBL" id="MBP2369891.1"/>
    </source>
</evidence>
<protein>
    <submittedName>
        <fullName evidence="4">Phospholipid/cholesterol/gamma-HCH transport system substrate-binding protein</fullName>
    </submittedName>
</protein>
<feature type="domain" description="Mammalian cell entry C-terminal" evidence="3">
    <location>
        <begin position="119"/>
        <end position="337"/>
    </location>
</feature>
<keyword evidence="5" id="KW-1185">Reference proteome</keyword>
<dbReference type="PANTHER" id="PTHR33371:SF19">
    <property type="entry name" value="MCE-FAMILY PROTEIN MCE4A"/>
    <property type="match status" value="1"/>
</dbReference>
<dbReference type="Pfam" id="PF02470">
    <property type="entry name" value="MlaD"/>
    <property type="match status" value="1"/>
</dbReference>
<comment type="caution">
    <text evidence="4">The sequence shown here is derived from an EMBL/GenBank/DDBJ whole genome shotgun (WGS) entry which is preliminary data.</text>
</comment>
<dbReference type="InterPro" id="IPR024516">
    <property type="entry name" value="Mce_C"/>
</dbReference>
<accession>A0ABS4W146</accession>
<organism evidence="4 5">
    <name type="scientific">Pseudonocardia parietis</name>
    <dbReference type="NCBI Taxonomy" id="570936"/>
    <lineage>
        <taxon>Bacteria</taxon>
        <taxon>Bacillati</taxon>
        <taxon>Actinomycetota</taxon>
        <taxon>Actinomycetes</taxon>
        <taxon>Pseudonocardiales</taxon>
        <taxon>Pseudonocardiaceae</taxon>
        <taxon>Pseudonocardia</taxon>
    </lineage>
</organism>
<reference evidence="4 5" key="1">
    <citation type="submission" date="2021-03" db="EMBL/GenBank/DDBJ databases">
        <title>Sequencing the genomes of 1000 actinobacteria strains.</title>
        <authorList>
            <person name="Klenk H.-P."/>
        </authorList>
    </citation>
    <scope>NUCLEOTIDE SEQUENCE [LARGE SCALE GENOMIC DNA]</scope>
    <source>
        <strain evidence="4 5">DSM 45256</strain>
    </source>
</reference>